<dbReference type="AlphaFoldDB" id="B4FMG0"/>
<evidence type="ECO:0000256" key="5">
    <source>
        <dbReference type="ARBA" id="ARBA00022723"/>
    </source>
</evidence>
<comment type="catalytic activity">
    <reaction evidence="10">
        <text>(E)-4-coumaroyl alcohol + NADP(+) = (E)-4-coumaraldehyde + NADPH + H(+)</text>
        <dbReference type="Rhea" id="RHEA:45724"/>
        <dbReference type="ChEBI" id="CHEBI:15378"/>
        <dbReference type="ChEBI" id="CHEBI:28353"/>
        <dbReference type="ChEBI" id="CHEBI:57783"/>
        <dbReference type="ChEBI" id="CHEBI:58349"/>
        <dbReference type="ChEBI" id="CHEBI:64555"/>
        <dbReference type="EC" id="1.1.1.195"/>
    </reaction>
    <physiologicalReaction direction="right-to-left" evidence="10">
        <dbReference type="Rhea" id="RHEA:45726"/>
    </physiologicalReaction>
</comment>
<comment type="cofactor">
    <cofactor evidence="1 15">
        <name>Zn(2+)</name>
        <dbReference type="ChEBI" id="CHEBI:29105"/>
    </cofactor>
</comment>
<dbReference type="PROSITE" id="PS00059">
    <property type="entry name" value="ADH_ZINC"/>
    <property type="match status" value="1"/>
</dbReference>
<keyword evidence="7 15" id="KW-0862">Zinc</keyword>
<evidence type="ECO:0000256" key="11">
    <source>
        <dbReference type="ARBA" id="ARBA00048379"/>
    </source>
</evidence>
<dbReference type="CDD" id="cd05283">
    <property type="entry name" value="CAD1"/>
    <property type="match status" value="1"/>
</dbReference>
<keyword evidence="5 15" id="KW-0479">Metal-binding</keyword>
<dbReference type="EMBL" id="BT038298">
    <property type="protein sequence ID" value="ACF83303.1"/>
    <property type="molecule type" value="mRNA"/>
</dbReference>
<evidence type="ECO:0000313" key="18">
    <source>
        <dbReference type="EMBL" id="ACF83303.1"/>
    </source>
</evidence>
<evidence type="ECO:0000259" key="17">
    <source>
        <dbReference type="Pfam" id="PF08240"/>
    </source>
</evidence>
<evidence type="ECO:0000256" key="3">
    <source>
        <dbReference type="ARBA" id="ARBA00011738"/>
    </source>
</evidence>
<evidence type="ECO:0000256" key="14">
    <source>
        <dbReference type="ARBA" id="ARBA00049332"/>
    </source>
</evidence>
<dbReference type="InterPro" id="IPR002328">
    <property type="entry name" value="ADH_Zn_CS"/>
</dbReference>
<comment type="catalytic activity">
    <reaction evidence="12">
        <text>(E)-caffeyl alcohol + NADP(+) = (E)-caffeyl aldehyde + NADPH + H(+)</text>
        <dbReference type="Rhea" id="RHEA:45728"/>
        <dbReference type="ChEBI" id="CHEBI:15378"/>
        <dbReference type="ChEBI" id="CHEBI:28323"/>
        <dbReference type="ChEBI" id="CHEBI:31334"/>
        <dbReference type="ChEBI" id="CHEBI:57783"/>
        <dbReference type="ChEBI" id="CHEBI:58349"/>
    </reaction>
    <physiologicalReaction direction="right-to-left" evidence="12">
        <dbReference type="Rhea" id="RHEA:45730"/>
    </physiologicalReaction>
</comment>
<dbReference type="ExpressionAtlas" id="B4FMG0">
    <property type="expression patterns" value="baseline and differential"/>
</dbReference>
<comment type="catalytic activity">
    <reaction evidence="14">
        <text>(E)-cinnamyl alcohol + NADP(+) = (E)-cinnamaldehyde + NADPH + H(+)</text>
        <dbReference type="Rhea" id="RHEA:10392"/>
        <dbReference type="ChEBI" id="CHEBI:15378"/>
        <dbReference type="ChEBI" id="CHEBI:16731"/>
        <dbReference type="ChEBI" id="CHEBI:33227"/>
        <dbReference type="ChEBI" id="CHEBI:57783"/>
        <dbReference type="ChEBI" id="CHEBI:58349"/>
        <dbReference type="EC" id="1.1.1.195"/>
    </reaction>
    <physiologicalReaction direction="right-to-left" evidence="14">
        <dbReference type="Rhea" id="RHEA:10394"/>
    </physiologicalReaction>
</comment>
<comment type="similarity">
    <text evidence="15">Belongs to the zinc-containing alcohol dehydrogenase family.</text>
</comment>
<evidence type="ECO:0000256" key="15">
    <source>
        <dbReference type="RuleBase" id="RU361277"/>
    </source>
</evidence>
<dbReference type="SUPFAM" id="SSF50129">
    <property type="entry name" value="GroES-like"/>
    <property type="match status" value="1"/>
</dbReference>
<dbReference type="InterPro" id="IPR011032">
    <property type="entry name" value="GroES-like_sf"/>
</dbReference>
<comment type="subunit">
    <text evidence="3">Homodimer.</text>
</comment>
<dbReference type="Gene3D" id="3.90.180.10">
    <property type="entry name" value="Medium-chain alcohol dehydrogenases, catalytic domain"/>
    <property type="match status" value="1"/>
</dbReference>
<evidence type="ECO:0000256" key="9">
    <source>
        <dbReference type="ARBA" id="ARBA00023002"/>
    </source>
</evidence>
<sequence length="299" mass="30964">MYPVVPGHEIVGVVTGVGGGVTRFKAGDTVGVGYFVGSCRSCDSCGKGDDNYCAGIVLTSNGVDHAHGGAPTRGGFSDVLVASEHYVVRVPDGLALDRTAPLLCAGVTVYSPMMRHGLNEPGKHLGVVGLGGLGHVAVKFGKAFGMKVTVISTSASKRQEAIENLGADEFLISRDEDQMKAATGTMDGIIDTVSAWHPITPLLALLKPLGQMVVVGAPSKPLELPAYAIVPGGKGVAGNNVGSVRDCQAMLEFAGKHGIGAEVEVIKMDYVNTAMERLEKNDVRYRFVIDVAGSLGSAA</sequence>
<feature type="domain" description="Alcohol dehydrogenase-like N-terminal" evidence="17">
    <location>
        <begin position="2"/>
        <end position="92"/>
    </location>
</feature>
<dbReference type="Pfam" id="PF08240">
    <property type="entry name" value="ADH_N"/>
    <property type="match status" value="1"/>
</dbReference>
<keyword evidence="9" id="KW-0560">Oxidoreductase</keyword>
<name>B4FMG0_MAIZE</name>
<evidence type="ECO:0000256" key="6">
    <source>
        <dbReference type="ARBA" id="ARBA00022733"/>
    </source>
</evidence>
<dbReference type="Pfam" id="PF00107">
    <property type="entry name" value="ADH_zinc_N"/>
    <property type="match status" value="1"/>
</dbReference>
<dbReference type="HOGENOM" id="CLU_026673_20_2_1"/>
<keyword evidence="6" id="KW-0438">Lignin biosynthesis</keyword>
<dbReference type="Gene3D" id="3.40.50.720">
    <property type="entry name" value="NAD(P)-binding Rossmann-like Domain"/>
    <property type="match status" value="1"/>
</dbReference>
<dbReference type="FunFam" id="3.40.50.720:FF:000022">
    <property type="entry name" value="Cinnamyl alcohol dehydrogenase"/>
    <property type="match status" value="1"/>
</dbReference>
<evidence type="ECO:0000256" key="4">
    <source>
        <dbReference type="ARBA" id="ARBA00013171"/>
    </source>
</evidence>
<organism evidence="18">
    <name type="scientific">Zea mays</name>
    <name type="common">Maize</name>
    <dbReference type="NCBI Taxonomy" id="4577"/>
    <lineage>
        <taxon>Eukaryota</taxon>
        <taxon>Viridiplantae</taxon>
        <taxon>Streptophyta</taxon>
        <taxon>Embryophyta</taxon>
        <taxon>Tracheophyta</taxon>
        <taxon>Spermatophyta</taxon>
        <taxon>Magnoliopsida</taxon>
        <taxon>Liliopsida</taxon>
        <taxon>Poales</taxon>
        <taxon>Poaceae</taxon>
        <taxon>PACMAD clade</taxon>
        <taxon>Panicoideae</taxon>
        <taxon>Andropogonodae</taxon>
        <taxon>Andropogoneae</taxon>
        <taxon>Tripsacinae</taxon>
        <taxon>Zea</taxon>
    </lineage>
</organism>
<dbReference type="InterPro" id="IPR047109">
    <property type="entry name" value="CAD-like"/>
</dbReference>
<evidence type="ECO:0000256" key="7">
    <source>
        <dbReference type="ARBA" id="ARBA00022833"/>
    </source>
</evidence>
<dbReference type="PANTHER" id="PTHR42683">
    <property type="entry name" value="ALDEHYDE REDUCTASE"/>
    <property type="match status" value="1"/>
</dbReference>
<accession>B4FMG0</accession>
<feature type="domain" description="Alcohol dehydrogenase-like C-terminal" evidence="16">
    <location>
        <begin position="132"/>
        <end position="254"/>
    </location>
</feature>
<comment type="pathway">
    <text evidence="2">Aromatic compound metabolism; phenylpropanoid biosynthesis.</text>
</comment>
<evidence type="ECO:0000259" key="16">
    <source>
        <dbReference type="Pfam" id="PF00107"/>
    </source>
</evidence>
<dbReference type="InterPro" id="IPR013154">
    <property type="entry name" value="ADH-like_N"/>
</dbReference>
<evidence type="ECO:0000256" key="13">
    <source>
        <dbReference type="ARBA" id="ARBA00049311"/>
    </source>
</evidence>
<dbReference type="EC" id="1.1.1.195" evidence="4"/>
<dbReference type="GO" id="GO:0009809">
    <property type="term" value="P:lignin biosynthetic process"/>
    <property type="evidence" value="ECO:0007669"/>
    <property type="project" value="UniProtKB-KW"/>
</dbReference>
<dbReference type="GO" id="GO:0008270">
    <property type="term" value="F:zinc ion binding"/>
    <property type="evidence" value="ECO:0007669"/>
    <property type="project" value="InterPro"/>
</dbReference>
<dbReference type="FunFam" id="3.90.180.10:FF:000100">
    <property type="entry name" value="Putative cinnamyl alcohol dehydrogenase 6"/>
    <property type="match status" value="1"/>
</dbReference>
<protein>
    <recommendedName>
        <fullName evidence="4">cinnamyl-alcohol dehydrogenase</fullName>
        <ecNumber evidence="4">1.1.1.195</ecNumber>
    </recommendedName>
</protein>
<keyword evidence="8" id="KW-0521">NADP</keyword>
<evidence type="ECO:0000256" key="1">
    <source>
        <dbReference type="ARBA" id="ARBA00001947"/>
    </source>
</evidence>
<proteinExistence type="evidence at transcript level"/>
<dbReference type="InterPro" id="IPR013149">
    <property type="entry name" value="ADH-like_C"/>
</dbReference>
<reference evidence="18" key="1">
    <citation type="journal article" date="2009" name="PLoS Genet.">
        <title>Sequencing, mapping, and analysis of 27,455 maize full-length cDNAs.</title>
        <authorList>
            <person name="Soderlund C."/>
            <person name="Descour A."/>
            <person name="Kudrna D."/>
            <person name="Bomhoff M."/>
            <person name="Boyd L."/>
            <person name="Currie J."/>
            <person name="Angelova A."/>
            <person name="Collura K."/>
            <person name="Wissotski M."/>
            <person name="Ashley E."/>
            <person name="Morrow D."/>
            <person name="Fernandes J."/>
            <person name="Walbot V."/>
            <person name="Yu Y."/>
        </authorList>
    </citation>
    <scope>NUCLEOTIDE SEQUENCE</scope>
    <source>
        <strain evidence="18">B73</strain>
    </source>
</reference>
<dbReference type="GO" id="GO:0045551">
    <property type="term" value="F:cinnamyl-alcohol dehydrogenase activity"/>
    <property type="evidence" value="ECO:0007669"/>
    <property type="project" value="UniProtKB-EC"/>
</dbReference>
<comment type="catalytic activity">
    <reaction evidence="13">
        <text>(E)-coniferol + NADP(+) = (E)-coniferaldehyde + NADPH + H(+)</text>
        <dbReference type="Rhea" id="RHEA:22444"/>
        <dbReference type="ChEBI" id="CHEBI:15378"/>
        <dbReference type="ChEBI" id="CHEBI:16547"/>
        <dbReference type="ChEBI" id="CHEBI:17745"/>
        <dbReference type="ChEBI" id="CHEBI:57783"/>
        <dbReference type="ChEBI" id="CHEBI:58349"/>
        <dbReference type="EC" id="1.1.1.195"/>
    </reaction>
    <physiologicalReaction direction="right-to-left" evidence="13">
        <dbReference type="Rhea" id="RHEA:22446"/>
    </physiologicalReaction>
</comment>
<evidence type="ECO:0000256" key="12">
    <source>
        <dbReference type="ARBA" id="ARBA00049226"/>
    </source>
</evidence>
<dbReference type="InterPro" id="IPR036291">
    <property type="entry name" value="NAD(P)-bd_dom_sf"/>
</dbReference>
<evidence type="ECO:0000256" key="10">
    <source>
        <dbReference type="ARBA" id="ARBA00047329"/>
    </source>
</evidence>
<evidence type="ECO:0000256" key="2">
    <source>
        <dbReference type="ARBA" id="ARBA00004928"/>
    </source>
</evidence>
<comment type="catalytic activity">
    <reaction evidence="11">
        <text>(E)-sinapyl alcohol + NADP(+) = (E)-sinapaldehyde + NADPH + H(+)</text>
        <dbReference type="Rhea" id="RHEA:45704"/>
        <dbReference type="ChEBI" id="CHEBI:15378"/>
        <dbReference type="ChEBI" id="CHEBI:27949"/>
        <dbReference type="ChEBI" id="CHEBI:57783"/>
        <dbReference type="ChEBI" id="CHEBI:58349"/>
        <dbReference type="ChEBI" id="CHEBI:64557"/>
        <dbReference type="EC" id="1.1.1.195"/>
    </reaction>
    <physiologicalReaction direction="right-to-left" evidence="11">
        <dbReference type="Rhea" id="RHEA:45706"/>
    </physiologicalReaction>
</comment>
<dbReference type="SUPFAM" id="SSF51735">
    <property type="entry name" value="NAD(P)-binding Rossmann-fold domains"/>
    <property type="match status" value="1"/>
</dbReference>
<evidence type="ECO:0000256" key="8">
    <source>
        <dbReference type="ARBA" id="ARBA00022857"/>
    </source>
</evidence>